<keyword evidence="4" id="KW-0964">Secreted</keyword>
<evidence type="ECO:0000256" key="5">
    <source>
        <dbReference type="ARBA" id="ARBA00029594"/>
    </source>
</evidence>
<dbReference type="GO" id="GO:0016740">
    <property type="term" value="F:transferase activity"/>
    <property type="evidence" value="ECO:0007669"/>
    <property type="project" value="UniProtKB-KW"/>
</dbReference>
<dbReference type="InterPro" id="IPR025202">
    <property type="entry name" value="PLD-like_dom"/>
</dbReference>
<sequence>MSDGHHDDHSGGAVRVAGNRLDLLETGPEQRAALLSLIEGARRTLRLLYYIYAEDESGRAVRDALVVALKRGVEVRLIVDGFGSDADDSFFAPLREAGGTVCRFHPTIGRRYLLRNHQKLACADETIALVGGFNVEDDYFRTVEDGGWRDLGLSIAGPAVLPAVHYFDALFDWTAQKRSKGRDLRRRLQNWNSGDETIRWLLGGPARRLSPWLRTIRNDLQVARHFWMIAAYFAPGPYMLRRLERAGRRGDVRVITASKSDNGATIGAARFLYRGLLKKQVRVFEYQPTKLHSKLFVIDDLVYIGSANFDIRSLHLNLEIMVRIRDRDFADRMRRYFDEETAQSREIALDEVSGWGSVFQRLRWGAAYFLVAIVDYNVTRRLNFGLDGSEL</sequence>
<dbReference type="Gene3D" id="3.30.870.10">
    <property type="entry name" value="Endonuclease Chain A"/>
    <property type="match status" value="2"/>
</dbReference>
<comment type="function">
    <text evidence="1">Could be a virulence factor.</text>
</comment>
<dbReference type="SMART" id="SM00155">
    <property type="entry name" value="PLDc"/>
    <property type="match status" value="2"/>
</dbReference>
<dbReference type="Proteomes" id="UP000734218">
    <property type="component" value="Unassembled WGS sequence"/>
</dbReference>
<name>A0ABX0XH80_9SPHN</name>
<dbReference type="SUPFAM" id="SSF56024">
    <property type="entry name" value="Phospholipase D/nuclease"/>
    <property type="match status" value="2"/>
</dbReference>
<organism evidence="7 8">
    <name type="scientific">Sphingomonas jejuensis</name>
    <dbReference type="NCBI Taxonomy" id="904715"/>
    <lineage>
        <taxon>Bacteria</taxon>
        <taxon>Pseudomonadati</taxon>
        <taxon>Pseudomonadota</taxon>
        <taxon>Alphaproteobacteria</taxon>
        <taxon>Sphingomonadales</taxon>
        <taxon>Sphingomonadaceae</taxon>
        <taxon>Sphingomonas</taxon>
    </lineage>
</organism>
<evidence type="ECO:0000256" key="1">
    <source>
        <dbReference type="ARBA" id="ARBA00003145"/>
    </source>
</evidence>
<dbReference type="PANTHER" id="PTHR21248:SF12">
    <property type="entry name" value="CARDIOLIPIN SYNTHASE C"/>
    <property type="match status" value="1"/>
</dbReference>
<evidence type="ECO:0000256" key="2">
    <source>
        <dbReference type="ARBA" id="ARBA00004613"/>
    </source>
</evidence>
<keyword evidence="7" id="KW-0808">Transferase</keyword>
<dbReference type="CDD" id="cd09159">
    <property type="entry name" value="PLDc_ybhO_like_2"/>
    <property type="match status" value="1"/>
</dbReference>
<dbReference type="RefSeq" id="WP_167952046.1">
    <property type="nucleotide sequence ID" value="NZ_JAATJE010000001.1"/>
</dbReference>
<dbReference type="PANTHER" id="PTHR21248">
    <property type="entry name" value="CARDIOLIPIN SYNTHASE"/>
    <property type="match status" value="1"/>
</dbReference>
<dbReference type="Pfam" id="PF13091">
    <property type="entry name" value="PLDc_2"/>
    <property type="match status" value="2"/>
</dbReference>
<comment type="subcellular location">
    <subcellularLocation>
        <location evidence="2">Secreted</location>
    </subcellularLocation>
</comment>
<protein>
    <recommendedName>
        <fullName evidence="3">Phospholipase D</fullName>
    </recommendedName>
    <alternativeName>
        <fullName evidence="5">Choline phosphatase</fullName>
    </alternativeName>
</protein>
<feature type="domain" description="PLD phosphodiesterase" evidence="6">
    <location>
        <begin position="112"/>
        <end position="139"/>
    </location>
</feature>
<proteinExistence type="predicted"/>
<accession>A0ABX0XH80</accession>
<evidence type="ECO:0000313" key="8">
    <source>
        <dbReference type="Proteomes" id="UP000734218"/>
    </source>
</evidence>
<evidence type="ECO:0000256" key="3">
    <source>
        <dbReference type="ARBA" id="ARBA00018392"/>
    </source>
</evidence>
<dbReference type="PROSITE" id="PS50035">
    <property type="entry name" value="PLD"/>
    <property type="match status" value="2"/>
</dbReference>
<evidence type="ECO:0000259" key="6">
    <source>
        <dbReference type="PROSITE" id="PS50035"/>
    </source>
</evidence>
<gene>
    <name evidence="7" type="ORF">GGR88_000157</name>
</gene>
<dbReference type="CDD" id="cd09110">
    <property type="entry name" value="PLDc_CLS_1"/>
    <property type="match status" value="1"/>
</dbReference>
<dbReference type="InterPro" id="IPR001736">
    <property type="entry name" value="PLipase_D/transphosphatidylase"/>
</dbReference>
<comment type="caution">
    <text evidence="7">The sequence shown here is derived from an EMBL/GenBank/DDBJ whole genome shotgun (WGS) entry which is preliminary data.</text>
</comment>
<evidence type="ECO:0000313" key="7">
    <source>
        <dbReference type="EMBL" id="NJC32683.1"/>
    </source>
</evidence>
<dbReference type="EMBL" id="JAATJE010000001">
    <property type="protein sequence ID" value="NJC32683.1"/>
    <property type="molecule type" value="Genomic_DNA"/>
</dbReference>
<evidence type="ECO:0000256" key="4">
    <source>
        <dbReference type="ARBA" id="ARBA00022525"/>
    </source>
</evidence>
<keyword evidence="8" id="KW-1185">Reference proteome</keyword>
<reference evidence="7 8" key="1">
    <citation type="submission" date="2020-03" db="EMBL/GenBank/DDBJ databases">
        <title>Genomic Encyclopedia of Type Strains, Phase IV (KMG-IV): sequencing the most valuable type-strain genomes for metagenomic binning, comparative biology and taxonomic classification.</title>
        <authorList>
            <person name="Goeker M."/>
        </authorList>
    </citation>
    <scope>NUCLEOTIDE SEQUENCE [LARGE SCALE GENOMIC DNA]</scope>
    <source>
        <strain evidence="7 8">DSM 27651</strain>
    </source>
</reference>
<feature type="domain" description="PLD phosphodiesterase" evidence="6">
    <location>
        <begin position="287"/>
        <end position="313"/>
    </location>
</feature>